<dbReference type="InterPro" id="IPR050437">
    <property type="entry name" value="Ribos_protein_bS1-like"/>
</dbReference>
<dbReference type="AlphaFoldDB" id="A0A8A4TG82"/>
<accession>A0A8A4TG82</accession>
<feature type="domain" description="S1 motif" evidence="4">
    <location>
        <begin position="280"/>
        <end position="349"/>
    </location>
</feature>
<evidence type="ECO:0000256" key="2">
    <source>
        <dbReference type="ARBA" id="ARBA00022980"/>
    </source>
</evidence>
<sequence>MEENQQEPSFEQLLNESEAREIKRVQPGQALEGKVVMVSKGTVYVDIGMRTEAQLELAEDDERYQALEEGQTIQVFVSKTKQPIGLSLDPVMGYGDMSVVRDAHEAGKPAEGKVQSAIKGGFEVNIAGVRCFCPISQLGFRNDDDRAAAIGQTYEFKIIEFDESSENVVVSRRALIEERREEKIRETRKKLIPGSVLQGRVRDIQSFGAFVDLGGLTGLVHISQLSHQNVARVEDVLEVGQEVEVKLLETRIDNAGKERISLSIKALLPDPWDTLAFEIGQTVTGEVVRISNFGVFINVAPAIDGLLPLRFMKQSGRSVDLDSFEVGQKLEVEVVDINTQDRKIALGLPGWNEEMRSSLKPGDELRAEVIKVIPAGVLVQGLDDPARGLIPKRTLKHTSMKQIVDQFPPQSQHDVILEEIDDRGRYTFSLKGQSESIDGKTLDAFLEQDDALNNNPFASFFKDRG</sequence>
<dbReference type="CDD" id="cd04465">
    <property type="entry name" value="S1_RPS1_repeat_ec2_hs2"/>
    <property type="match status" value="1"/>
</dbReference>
<dbReference type="SMART" id="SM00316">
    <property type="entry name" value="S1"/>
    <property type="match status" value="5"/>
</dbReference>
<dbReference type="InterPro" id="IPR012340">
    <property type="entry name" value="NA-bd_OB-fold"/>
</dbReference>
<dbReference type="GO" id="GO:0006412">
    <property type="term" value="P:translation"/>
    <property type="evidence" value="ECO:0007669"/>
    <property type="project" value="TreeGrafter"/>
</dbReference>
<dbReference type="PANTHER" id="PTHR10724:SF7">
    <property type="entry name" value="SMALL RIBOSOMAL SUBUNIT PROTEIN BS1C"/>
    <property type="match status" value="1"/>
</dbReference>
<dbReference type="Proteomes" id="UP000663929">
    <property type="component" value="Chromosome"/>
</dbReference>
<keyword evidence="3" id="KW-0687">Ribonucleoprotein</keyword>
<evidence type="ECO:0000256" key="3">
    <source>
        <dbReference type="ARBA" id="ARBA00023274"/>
    </source>
</evidence>
<dbReference type="InterPro" id="IPR035104">
    <property type="entry name" value="Ribosomal_protein_S1-like"/>
</dbReference>
<dbReference type="RefSeq" id="WP_237377394.1">
    <property type="nucleotide sequence ID" value="NZ_CP071793.1"/>
</dbReference>
<evidence type="ECO:0000313" key="5">
    <source>
        <dbReference type="EMBL" id="QTD47728.1"/>
    </source>
</evidence>
<dbReference type="GO" id="GO:0022627">
    <property type="term" value="C:cytosolic small ribosomal subunit"/>
    <property type="evidence" value="ECO:0007669"/>
    <property type="project" value="TreeGrafter"/>
</dbReference>
<dbReference type="GO" id="GO:0003735">
    <property type="term" value="F:structural constituent of ribosome"/>
    <property type="evidence" value="ECO:0007669"/>
    <property type="project" value="TreeGrafter"/>
</dbReference>
<dbReference type="PRINTS" id="PR00681">
    <property type="entry name" value="RIBOSOMALS1"/>
</dbReference>
<dbReference type="PANTHER" id="PTHR10724">
    <property type="entry name" value="30S RIBOSOMAL PROTEIN S1"/>
    <property type="match status" value="1"/>
</dbReference>
<proteinExistence type="inferred from homology"/>
<dbReference type="CDD" id="cd00164">
    <property type="entry name" value="S1_like"/>
    <property type="match status" value="1"/>
</dbReference>
<reference evidence="5" key="1">
    <citation type="submission" date="2021-03" db="EMBL/GenBank/DDBJ databases">
        <title>Acanthopleuribacteraceae sp. M133.</title>
        <authorList>
            <person name="Wang G."/>
        </authorList>
    </citation>
    <scope>NUCLEOTIDE SEQUENCE</scope>
    <source>
        <strain evidence="5">M133</strain>
    </source>
</reference>
<evidence type="ECO:0000256" key="1">
    <source>
        <dbReference type="ARBA" id="ARBA00006767"/>
    </source>
</evidence>
<dbReference type="InterPro" id="IPR003029">
    <property type="entry name" value="S1_domain"/>
</dbReference>
<dbReference type="SUPFAM" id="SSF50249">
    <property type="entry name" value="Nucleic acid-binding proteins"/>
    <property type="match status" value="5"/>
</dbReference>
<protein>
    <submittedName>
        <fullName evidence="5">S1 RNA-binding domain-containing protein</fullName>
    </submittedName>
</protein>
<feature type="domain" description="S1 motif" evidence="4">
    <location>
        <begin position="362"/>
        <end position="431"/>
    </location>
</feature>
<feature type="domain" description="S1 motif" evidence="4">
    <location>
        <begin position="194"/>
        <end position="265"/>
    </location>
</feature>
<dbReference type="Pfam" id="PF00575">
    <property type="entry name" value="S1"/>
    <property type="match status" value="3"/>
</dbReference>
<organism evidence="5 6">
    <name type="scientific">Sulfidibacter corallicola</name>
    <dbReference type="NCBI Taxonomy" id="2818388"/>
    <lineage>
        <taxon>Bacteria</taxon>
        <taxon>Pseudomonadati</taxon>
        <taxon>Acidobacteriota</taxon>
        <taxon>Holophagae</taxon>
        <taxon>Acanthopleuribacterales</taxon>
        <taxon>Acanthopleuribacteraceae</taxon>
        <taxon>Sulfidibacter</taxon>
    </lineage>
</organism>
<dbReference type="KEGG" id="scor:J3U87_19235"/>
<gene>
    <name evidence="5" type="ORF">J3U87_19235</name>
</gene>
<feature type="domain" description="S1 motif" evidence="4">
    <location>
        <begin position="28"/>
        <end position="91"/>
    </location>
</feature>
<feature type="domain" description="S1 motif" evidence="4">
    <location>
        <begin position="107"/>
        <end position="173"/>
    </location>
</feature>
<dbReference type="PROSITE" id="PS50126">
    <property type="entry name" value="S1"/>
    <property type="match status" value="5"/>
</dbReference>
<keyword evidence="2" id="KW-0689">Ribosomal protein</keyword>
<keyword evidence="6" id="KW-1185">Reference proteome</keyword>
<comment type="similarity">
    <text evidence="1">Belongs to the bacterial ribosomal protein bS1 family.</text>
</comment>
<evidence type="ECO:0000313" key="6">
    <source>
        <dbReference type="Proteomes" id="UP000663929"/>
    </source>
</evidence>
<name>A0A8A4TG82_SULCO</name>
<evidence type="ECO:0000259" key="4">
    <source>
        <dbReference type="PROSITE" id="PS50126"/>
    </source>
</evidence>
<dbReference type="GO" id="GO:0003729">
    <property type="term" value="F:mRNA binding"/>
    <property type="evidence" value="ECO:0007669"/>
    <property type="project" value="TreeGrafter"/>
</dbReference>
<dbReference type="FunFam" id="2.40.50.140:FF:000051">
    <property type="entry name" value="RNA-binding transcriptional accessory protein"/>
    <property type="match status" value="1"/>
</dbReference>
<dbReference type="Gene3D" id="2.40.50.140">
    <property type="entry name" value="Nucleic acid-binding proteins"/>
    <property type="match status" value="5"/>
</dbReference>
<dbReference type="EMBL" id="CP071793">
    <property type="protein sequence ID" value="QTD47728.1"/>
    <property type="molecule type" value="Genomic_DNA"/>
</dbReference>